<reference evidence="1 2" key="1">
    <citation type="journal article" date="2015" name="Genome Biol. Evol.">
        <title>Phylogenomic analyses indicate that early fungi evolved digesting cell walls of algal ancestors of land plants.</title>
        <authorList>
            <person name="Chang Y."/>
            <person name="Wang S."/>
            <person name="Sekimoto S."/>
            <person name="Aerts A.L."/>
            <person name="Choi C."/>
            <person name="Clum A."/>
            <person name="LaButti K.M."/>
            <person name="Lindquist E.A."/>
            <person name="Yee Ngan C."/>
            <person name="Ohm R.A."/>
            <person name="Salamov A.A."/>
            <person name="Grigoriev I.V."/>
            <person name="Spatafora J.W."/>
            <person name="Berbee M.L."/>
        </authorList>
    </citation>
    <scope>NUCLEOTIDE SEQUENCE [LARGE SCALE GENOMIC DNA]</scope>
    <source>
        <strain evidence="1 2">JEL478</strain>
    </source>
</reference>
<evidence type="ECO:0000313" key="1">
    <source>
        <dbReference type="EMBL" id="KXS18821.1"/>
    </source>
</evidence>
<protein>
    <recommendedName>
        <fullName evidence="3">SnoaL-like domain-containing protein</fullName>
    </recommendedName>
</protein>
<evidence type="ECO:0000313" key="2">
    <source>
        <dbReference type="Proteomes" id="UP000070544"/>
    </source>
</evidence>
<dbReference type="AlphaFoldDB" id="A0A139APY3"/>
<keyword evidence="2" id="KW-1185">Reference proteome</keyword>
<organism evidence="1 2">
    <name type="scientific">Gonapodya prolifera (strain JEL478)</name>
    <name type="common">Monoblepharis prolifera</name>
    <dbReference type="NCBI Taxonomy" id="1344416"/>
    <lineage>
        <taxon>Eukaryota</taxon>
        <taxon>Fungi</taxon>
        <taxon>Fungi incertae sedis</taxon>
        <taxon>Chytridiomycota</taxon>
        <taxon>Chytridiomycota incertae sedis</taxon>
        <taxon>Monoblepharidomycetes</taxon>
        <taxon>Monoblepharidales</taxon>
        <taxon>Gonapodyaceae</taxon>
        <taxon>Gonapodya</taxon>
    </lineage>
</organism>
<dbReference type="Proteomes" id="UP000070544">
    <property type="component" value="Unassembled WGS sequence"/>
</dbReference>
<sequence length="133" mass="14556">MSALGNTGHFEASLRTYLSAYNARDLSVIKQSLHPTCVVVFQDRPVIAGRDAMLPTYEDDWSKADEGGGWNGEVPMIEVVEGPSFEDLGKGRVGLRVKLRTNVRGQVVDVTYIWQEGEVGMVEHTIHGATPVA</sequence>
<accession>A0A139APY3</accession>
<dbReference type="Gene3D" id="3.10.450.50">
    <property type="match status" value="1"/>
</dbReference>
<dbReference type="InterPro" id="IPR032710">
    <property type="entry name" value="NTF2-like_dom_sf"/>
</dbReference>
<gene>
    <name evidence="1" type="ORF">M427DRAFT_53314</name>
</gene>
<dbReference type="SUPFAM" id="SSF54427">
    <property type="entry name" value="NTF2-like"/>
    <property type="match status" value="1"/>
</dbReference>
<name>A0A139APY3_GONPJ</name>
<proteinExistence type="predicted"/>
<dbReference type="EMBL" id="KQ965740">
    <property type="protein sequence ID" value="KXS18821.1"/>
    <property type="molecule type" value="Genomic_DNA"/>
</dbReference>
<evidence type="ECO:0008006" key="3">
    <source>
        <dbReference type="Google" id="ProtNLM"/>
    </source>
</evidence>